<dbReference type="GO" id="GO:0016887">
    <property type="term" value="F:ATP hydrolysis activity"/>
    <property type="evidence" value="ECO:0007669"/>
    <property type="project" value="InterPro"/>
</dbReference>
<feature type="compositionally biased region" description="Basic and acidic residues" evidence="5">
    <location>
        <begin position="255"/>
        <end position="271"/>
    </location>
</feature>
<dbReference type="Gene3D" id="3.40.50.300">
    <property type="entry name" value="P-loop containing nucleotide triphosphate hydrolases"/>
    <property type="match status" value="2"/>
</dbReference>
<dbReference type="SMART" id="SM00382">
    <property type="entry name" value="AAA"/>
    <property type="match status" value="2"/>
</dbReference>
<evidence type="ECO:0000256" key="5">
    <source>
        <dbReference type="SAM" id="MobiDB-lite"/>
    </source>
</evidence>
<dbReference type="Proteomes" id="UP000175989">
    <property type="component" value="Unassembled WGS sequence"/>
</dbReference>
<keyword evidence="1" id="KW-0472">Membrane</keyword>
<dbReference type="InterPro" id="IPR050611">
    <property type="entry name" value="ABCF"/>
</dbReference>
<evidence type="ECO:0000256" key="2">
    <source>
        <dbReference type="ARBA" id="ARBA00022737"/>
    </source>
</evidence>
<comment type="caution">
    <text evidence="7">The sequence shown here is derived from an EMBL/GenBank/DDBJ whole genome shotgun (WGS) entry which is preliminary data.</text>
</comment>
<keyword evidence="4 7" id="KW-0067">ATP-binding</keyword>
<dbReference type="InterPro" id="IPR003593">
    <property type="entry name" value="AAA+_ATPase"/>
</dbReference>
<feature type="region of interest" description="Disordered" evidence="5">
    <location>
        <begin position="255"/>
        <end position="318"/>
    </location>
</feature>
<dbReference type="FunFam" id="3.40.50.300:FF:001320">
    <property type="entry name" value="Heme ABC transporter ATP-binding protein"/>
    <property type="match status" value="1"/>
</dbReference>
<dbReference type="InterPro" id="IPR027417">
    <property type="entry name" value="P-loop_NTPase"/>
</dbReference>
<dbReference type="PANTHER" id="PTHR19211:SF6">
    <property type="entry name" value="BLL7188 PROTEIN"/>
    <property type="match status" value="1"/>
</dbReference>
<gene>
    <name evidence="7" type="primary">yheS_2</name>
    <name evidence="7" type="ORF">DUPY_44420</name>
</gene>
<keyword evidence="1" id="KW-1003">Cell membrane</keyword>
<organism evidence="7 8">
    <name type="scientific">Duganella phyllosphaerae</name>
    <dbReference type="NCBI Taxonomy" id="762836"/>
    <lineage>
        <taxon>Bacteria</taxon>
        <taxon>Pseudomonadati</taxon>
        <taxon>Pseudomonadota</taxon>
        <taxon>Betaproteobacteria</taxon>
        <taxon>Burkholderiales</taxon>
        <taxon>Oxalobacteraceae</taxon>
        <taxon>Telluria group</taxon>
        <taxon>Duganella</taxon>
    </lineage>
</organism>
<feature type="compositionally biased region" description="Low complexity" evidence="5">
    <location>
        <begin position="303"/>
        <end position="318"/>
    </location>
</feature>
<dbReference type="PROSITE" id="PS00211">
    <property type="entry name" value="ABC_TRANSPORTER_1"/>
    <property type="match status" value="1"/>
</dbReference>
<dbReference type="AlphaFoldDB" id="A0A1E7WCC4"/>
<dbReference type="Pfam" id="PF00005">
    <property type="entry name" value="ABC_tran"/>
    <property type="match status" value="2"/>
</dbReference>
<evidence type="ECO:0000256" key="4">
    <source>
        <dbReference type="ARBA" id="ARBA00022840"/>
    </source>
</evidence>
<dbReference type="PANTHER" id="PTHR19211">
    <property type="entry name" value="ATP-BINDING TRANSPORT PROTEIN-RELATED"/>
    <property type="match status" value="1"/>
</dbReference>
<feature type="domain" description="ABC transporter" evidence="6">
    <location>
        <begin position="11"/>
        <end position="243"/>
    </location>
</feature>
<evidence type="ECO:0000313" key="8">
    <source>
        <dbReference type="Proteomes" id="UP000175989"/>
    </source>
</evidence>
<dbReference type="OrthoDB" id="9762051at2"/>
<dbReference type="InterPro" id="IPR017871">
    <property type="entry name" value="ABC_transporter-like_CS"/>
</dbReference>
<dbReference type="EMBL" id="LROM01000130">
    <property type="protein sequence ID" value="OEZ94664.1"/>
    <property type="molecule type" value="Genomic_DNA"/>
</dbReference>
<proteinExistence type="predicted"/>
<dbReference type="PATRIC" id="fig|762836.4.peg.4572"/>
<evidence type="ECO:0000256" key="1">
    <source>
        <dbReference type="ARBA" id="ARBA00022475"/>
    </source>
</evidence>
<dbReference type="SUPFAM" id="SSF52540">
    <property type="entry name" value="P-loop containing nucleoside triphosphate hydrolases"/>
    <property type="match status" value="2"/>
</dbReference>
<keyword evidence="8" id="KW-1185">Reference proteome</keyword>
<evidence type="ECO:0000259" key="6">
    <source>
        <dbReference type="PROSITE" id="PS50893"/>
    </source>
</evidence>
<protein>
    <submittedName>
        <fullName evidence="7">Putative ABC transporter ATP-binding protein YheS</fullName>
    </submittedName>
</protein>
<evidence type="ECO:0000256" key="3">
    <source>
        <dbReference type="ARBA" id="ARBA00022741"/>
    </source>
</evidence>
<keyword evidence="2" id="KW-0677">Repeat</keyword>
<sequence>MTQPSTPSTLITLDGVSYGLPDGRMLFTDLHEHFDQRPTGLVGRNGAGKTVLARILAGQLAPSSGRCLRHGSVYYLAQQVAPAPGATIADLAGVRAELDALARIAAGSVAVADFDLVGERWDLPQLLQQELDQVGLGHHDASTPASVLSGGQAMRVALAGAMLSGADFLILDEPSNHLDRQHRQALIAQLQRWQRGLLVVSHDRQLLAAMARIVELSPQGLRSYGGNYSFYAAARAQERQSALDQLDLRKLERQREEQAMRTQRERQEKRQARGARQGQEANQAKILLGRQKERSESSSGKLRQQQDAARAQLSARVSAAAQQAHDDAQIVLHVPTVHGAQRRMVELDAVALPFVPAATRHISLTLSAQQRVGVVGSNGCGKSTLLQVLAGRIAPLAGRCQVVAGGVYLDQRLADLDPARTVLEHLLAVNRVVAEGTLRTWLAQLGLDAQKITAPSGALSGGERLKAALACVLYADPPAPLLLLDEPGNHLDLPSLQALETMLRSYRGALLVVSHDDTFLDNLALTDRLDASAHGWRLAPW</sequence>
<dbReference type="CDD" id="cd03221">
    <property type="entry name" value="ABCF_EF-3"/>
    <property type="match status" value="2"/>
</dbReference>
<accession>A0A1E7WCC4</accession>
<name>A0A1E7WCC4_9BURK</name>
<dbReference type="GO" id="GO:0005524">
    <property type="term" value="F:ATP binding"/>
    <property type="evidence" value="ECO:0007669"/>
    <property type="project" value="UniProtKB-KW"/>
</dbReference>
<reference evidence="8" key="1">
    <citation type="journal article" date="2016" name="Front. Microbiol.">
        <title>Molecular Keys to the Janthinobacterium and Duganella spp. Interaction with the Plant Pathogen Fusarium graminearum.</title>
        <authorList>
            <person name="Haack F.S."/>
            <person name="Poehlein A."/>
            <person name="Kroger C."/>
            <person name="Voigt C.A."/>
            <person name="Piepenbring M."/>
            <person name="Bode H.B."/>
            <person name="Daniel R."/>
            <person name="Schafer W."/>
            <person name="Streit W.R."/>
        </authorList>
    </citation>
    <scope>NUCLEOTIDE SEQUENCE [LARGE SCALE GENOMIC DNA]</scope>
    <source>
        <strain evidence="8">T54</strain>
    </source>
</reference>
<dbReference type="InterPro" id="IPR003439">
    <property type="entry name" value="ABC_transporter-like_ATP-bd"/>
</dbReference>
<dbReference type="PROSITE" id="PS50893">
    <property type="entry name" value="ABC_TRANSPORTER_2"/>
    <property type="match status" value="1"/>
</dbReference>
<evidence type="ECO:0000313" key="7">
    <source>
        <dbReference type="EMBL" id="OEZ94664.1"/>
    </source>
</evidence>
<keyword evidence="3" id="KW-0547">Nucleotide-binding</keyword>